<proteinExistence type="predicted"/>
<dbReference type="InterPro" id="IPR044730">
    <property type="entry name" value="RNase_H-like_dom_plant"/>
</dbReference>
<gene>
    <name evidence="2" type="ORF">Adt_35006</name>
</gene>
<reference evidence="3" key="1">
    <citation type="submission" date="2024-07" db="EMBL/GenBank/DDBJ databases">
        <title>Two chromosome-level genome assemblies of Korean endemic species Abeliophyllum distichum and Forsythia ovata (Oleaceae).</title>
        <authorList>
            <person name="Jang H."/>
        </authorList>
    </citation>
    <scope>NUCLEOTIDE SEQUENCE [LARGE SCALE GENOMIC DNA]</scope>
</reference>
<organism evidence="2 3">
    <name type="scientific">Abeliophyllum distichum</name>
    <dbReference type="NCBI Taxonomy" id="126358"/>
    <lineage>
        <taxon>Eukaryota</taxon>
        <taxon>Viridiplantae</taxon>
        <taxon>Streptophyta</taxon>
        <taxon>Embryophyta</taxon>
        <taxon>Tracheophyta</taxon>
        <taxon>Spermatophyta</taxon>
        <taxon>Magnoliopsida</taxon>
        <taxon>eudicotyledons</taxon>
        <taxon>Gunneridae</taxon>
        <taxon>Pentapetalae</taxon>
        <taxon>asterids</taxon>
        <taxon>lamiids</taxon>
        <taxon>Lamiales</taxon>
        <taxon>Oleaceae</taxon>
        <taxon>Forsythieae</taxon>
        <taxon>Abeliophyllum</taxon>
    </lineage>
</organism>
<dbReference type="Pfam" id="PF13456">
    <property type="entry name" value="RVT_3"/>
    <property type="match status" value="1"/>
</dbReference>
<evidence type="ECO:0000313" key="2">
    <source>
        <dbReference type="EMBL" id="KAL2474270.1"/>
    </source>
</evidence>
<evidence type="ECO:0000313" key="3">
    <source>
        <dbReference type="Proteomes" id="UP001604336"/>
    </source>
</evidence>
<dbReference type="Proteomes" id="UP001604336">
    <property type="component" value="Unassembled WGS sequence"/>
</dbReference>
<dbReference type="SUPFAM" id="SSF53098">
    <property type="entry name" value="Ribonuclease H-like"/>
    <property type="match status" value="1"/>
</dbReference>
<sequence>MDASKMDLQVENRFLGIYQVSVFAPSSLHMEAEIRAILDGIILAQRIVPPDLWIESDSNLVIHCITRGRGPWSIQATLCRIRHLIAFDCDTISHIYCEGNQVADLLALEGWERRCYFEYNA</sequence>
<dbReference type="AlphaFoldDB" id="A0ABD1QDI3"/>
<dbReference type="InterPro" id="IPR002156">
    <property type="entry name" value="RNaseH_domain"/>
</dbReference>
<dbReference type="PANTHER" id="PTHR47723">
    <property type="entry name" value="OS05G0353850 PROTEIN"/>
    <property type="match status" value="1"/>
</dbReference>
<dbReference type="Gene3D" id="3.30.420.10">
    <property type="entry name" value="Ribonuclease H-like superfamily/Ribonuclease H"/>
    <property type="match status" value="1"/>
</dbReference>
<keyword evidence="3" id="KW-1185">Reference proteome</keyword>
<name>A0ABD1QDI3_9LAMI</name>
<feature type="domain" description="RNase H type-1" evidence="1">
    <location>
        <begin position="14"/>
        <end position="107"/>
    </location>
</feature>
<protein>
    <recommendedName>
        <fullName evidence="1">RNase H type-1 domain-containing protein</fullName>
    </recommendedName>
</protein>
<dbReference type="CDD" id="cd06222">
    <property type="entry name" value="RNase_H_like"/>
    <property type="match status" value="1"/>
</dbReference>
<dbReference type="InterPro" id="IPR036397">
    <property type="entry name" value="RNaseH_sf"/>
</dbReference>
<accession>A0ABD1QDI3</accession>
<dbReference type="InterPro" id="IPR012337">
    <property type="entry name" value="RNaseH-like_sf"/>
</dbReference>
<dbReference type="EMBL" id="JBFOLK010000011">
    <property type="protein sequence ID" value="KAL2474270.1"/>
    <property type="molecule type" value="Genomic_DNA"/>
</dbReference>
<comment type="caution">
    <text evidence="2">The sequence shown here is derived from an EMBL/GenBank/DDBJ whole genome shotgun (WGS) entry which is preliminary data.</text>
</comment>
<dbReference type="InterPro" id="IPR053151">
    <property type="entry name" value="RNase_H-like"/>
</dbReference>
<evidence type="ECO:0000259" key="1">
    <source>
        <dbReference type="Pfam" id="PF13456"/>
    </source>
</evidence>
<dbReference type="PANTHER" id="PTHR47723:SF23">
    <property type="entry name" value="REVERSE TRANSCRIPTASE-LIKE PROTEIN"/>
    <property type="match status" value="1"/>
</dbReference>